<feature type="transmembrane region" description="Helical" evidence="2">
    <location>
        <begin position="70"/>
        <end position="97"/>
    </location>
</feature>
<evidence type="ECO:0000313" key="4">
    <source>
        <dbReference type="Proteomes" id="UP001489004"/>
    </source>
</evidence>
<sequence length="165" mass="18105">MGRLSLFHKQALREPWLSASRAPESPPARNASQRQWQPSMTVCSSDLAPQEAARRAALERQILRGEALNFWGWVLAICGIPLIPVIVGIPMVIGGIWQIRRGTRISGDAQLQLAELMAPHITHLTSLIPPEAQPCRGPLFVSPEELQSGTAADSHSRERPAQEPV</sequence>
<dbReference type="AlphaFoldDB" id="A0AAW1PG80"/>
<dbReference type="EMBL" id="JALJOR010000013">
    <property type="protein sequence ID" value="KAK9806864.1"/>
    <property type="molecule type" value="Genomic_DNA"/>
</dbReference>
<feature type="region of interest" description="Disordered" evidence="1">
    <location>
        <begin position="18"/>
        <end position="37"/>
    </location>
</feature>
<name>A0AAW1PG80_9CHLO</name>
<feature type="compositionally biased region" description="Basic and acidic residues" evidence="1">
    <location>
        <begin position="154"/>
        <end position="165"/>
    </location>
</feature>
<protein>
    <submittedName>
        <fullName evidence="3">Uncharacterized protein</fullName>
    </submittedName>
</protein>
<feature type="region of interest" description="Disordered" evidence="1">
    <location>
        <begin position="146"/>
        <end position="165"/>
    </location>
</feature>
<gene>
    <name evidence="3" type="ORF">WJX72_005429</name>
</gene>
<organism evidence="3 4">
    <name type="scientific">[Myrmecia] bisecta</name>
    <dbReference type="NCBI Taxonomy" id="41462"/>
    <lineage>
        <taxon>Eukaryota</taxon>
        <taxon>Viridiplantae</taxon>
        <taxon>Chlorophyta</taxon>
        <taxon>core chlorophytes</taxon>
        <taxon>Trebouxiophyceae</taxon>
        <taxon>Trebouxiales</taxon>
        <taxon>Trebouxiaceae</taxon>
        <taxon>Myrmecia</taxon>
    </lineage>
</organism>
<keyword evidence="2" id="KW-1133">Transmembrane helix</keyword>
<evidence type="ECO:0000256" key="1">
    <source>
        <dbReference type="SAM" id="MobiDB-lite"/>
    </source>
</evidence>
<evidence type="ECO:0000313" key="3">
    <source>
        <dbReference type="EMBL" id="KAK9806864.1"/>
    </source>
</evidence>
<accession>A0AAW1PG80</accession>
<comment type="caution">
    <text evidence="3">The sequence shown here is derived from an EMBL/GenBank/DDBJ whole genome shotgun (WGS) entry which is preliminary data.</text>
</comment>
<dbReference type="Proteomes" id="UP001489004">
    <property type="component" value="Unassembled WGS sequence"/>
</dbReference>
<keyword evidence="2" id="KW-0472">Membrane</keyword>
<evidence type="ECO:0000256" key="2">
    <source>
        <dbReference type="SAM" id="Phobius"/>
    </source>
</evidence>
<keyword evidence="4" id="KW-1185">Reference proteome</keyword>
<proteinExistence type="predicted"/>
<reference evidence="3 4" key="1">
    <citation type="journal article" date="2024" name="Nat. Commun.">
        <title>Phylogenomics reveals the evolutionary origins of lichenization in chlorophyte algae.</title>
        <authorList>
            <person name="Puginier C."/>
            <person name="Libourel C."/>
            <person name="Otte J."/>
            <person name="Skaloud P."/>
            <person name="Haon M."/>
            <person name="Grisel S."/>
            <person name="Petersen M."/>
            <person name="Berrin J.G."/>
            <person name="Delaux P.M."/>
            <person name="Dal Grande F."/>
            <person name="Keller J."/>
        </authorList>
    </citation>
    <scope>NUCLEOTIDE SEQUENCE [LARGE SCALE GENOMIC DNA]</scope>
    <source>
        <strain evidence="3 4">SAG 2043</strain>
    </source>
</reference>
<keyword evidence="2" id="KW-0812">Transmembrane</keyword>